<dbReference type="EMBL" id="JBHUPA010000007">
    <property type="protein sequence ID" value="MFD2962771.1"/>
    <property type="molecule type" value="Genomic_DNA"/>
</dbReference>
<accession>A0ABW6B3C8</accession>
<evidence type="ECO:0000313" key="2">
    <source>
        <dbReference type="Proteomes" id="UP001597560"/>
    </source>
</evidence>
<protein>
    <submittedName>
        <fullName evidence="1">Uncharacterized protein</fullName>
    </submittedName>
</protein>
<dbReference type="RefSeq" id="WP_377611014.1">
    <property type="nucleotide sequence ID" value="NZ_JBHUPA010000007.1"/>
</dbReference>
<organism evidence="1 2">
    <name type="scientific">Olivibacter jilunii</name>
    <dbReference type="NCBI Taxonomy" id="985016"/>
    <lineage>
        <taxon>Bacteria</taxon>
        <taxon>Pseudomonadati</taxon>
        <taxon>Bacteroidota</taxon>
        <taxon>Sphingobacteriia</taxon>
        <taxon>Sphingobacteriales</taxon>
        <taxon>Sphingobacteriaceae</taxon>
        <taxon>Olivibacter</taxon>
    </lineage>
</organism>
<comment type="caution">
    <text evidence="1">The sequence shown here is derived from an EMBL/GenBank/DDBJ whole genome shotgun (WGS) entry which is preliminary data.</text>
</comment>
<reference evidence="2" key="1">
    <citation type="journal article" date="2019" name="Int. J. Syst. Evol. Microbiol.">
        <title>The Global Catalogue of Microorganisms (GCM) 10K type strain sequencing project: providing services to taxonomists for standard genome sequencing and annotation.</title>
        <authorList>
            <consortium name="The Broad Institute Genomics Platform"/>
            <consortium name="The Broad Institute Genome Sequencing Center for Infectious Disease"/>
            <person name="Wu L."/>
            <person name="Ma J."/>
        </authorList>
    </citation>
    <scope>NUCLEOTIDE SEQUENCE [LARGE SCALE GENOMIC DNA]</scope>
    <source>
        <strain evidence="2">KCTC 23098</strain>
    </source>
</reference>
<sequence>MIKITDFNTICDELKTVAGAKGYVLSATEENLVNKLKDRAGLQLACIIPMLSTSGDLSGFIDETTTMFWAIEKHVDGQTDKSELQQYQRTQDAIMKVRTHIISMAEDGCSDFNNLDLNSMIIEPVWVSKGSWNGWSLELTF</sequence>
<gene>
    <name evidence="1" type="ORF">ACFS6J_13310</name>
</gene>
<name>A0ABW6B3C8_9SPHI</name>
<dbReference type="Proteomes" id="UP001597560">
    <property type="component" value="Unassembled WGS sequence"/>
</dbReference>
<evidence type="ECO:0000313" key="1">
    <source>
        <dbReference type="EMBL" id="MFD2962771.1"/>
    </source>
</evidence>
<keyword evidence="2" id="KW-1185">Reference proteome</keyword>
<proteinExistence type="predicted"/>